<dbReference type="SUPFAM" id="SSF141571">
    <property type="entry name" value="Pentapeptide repeat-like"/>
    <property type="match status" value="1"/>
</dbReference>
<dbReference type="PANTHER" id="PTHR47200">
    <property type="entry name" value="THYLAKOID LUMENAL 15 KDA PROTEIN 1, CHLOROPLASTIC"/>
    <property type="match status" value="1"/>
</dbReference>
<feature type="signal peptide" evidence="1">
    <location>
        <begin position="1"/>
        <end position="27"/>
    </location>
</feature>
<name>A0AAP5I4T6_9CYAN</name>
<comment type="caution">
    <text evidence="2">The sequence shown here is derived from an EMBL/GenBank/DDBJ whole genome shotgun (WGS) entry which is preliminary data.</text>
</comment>
<evidence type="ECO:0000313" key="2">
    <source>
        <dbReference type="EMBL" id="MDR9894670.1"/>
    </source>
</evidence>
<protein>
    <submittedName>
        <fullName evidence="2">Pentapeptide repeat-containing protein</fullName>
    </submittedName>
</protein>
<keyword evidence="1" id="KW-0732">Signal</keyword>
<keyword evidence="3" id="KW-1185">Reference proteome</keyword>
<proteinExistence type="predicted"/>
<reference evidence="3" key="1">
    <citation type="journal article" date="2021" name="Science">
        <title>Hunting the eagle killer: A cyanobacterial neurotoxin causes vacuolar myelinopathy.</title>
        <authorList>
            <person name="Breinlinger S."/>
            <person name="Phillips T.J."/>
            <person name="Haram B.N."/>
            <person name="Mares J."/>
            <person name="Martinez Yerena J.A."/>
            <person name="Hrouzek P."/>
            <person name="Sobotka R."/>
            <person name="Henderson W.M."/>
            <person name="Schmieder P."/>
            <person name="Williams S.M."/>
            <person name="Lauderdale J.D."/>
            <person name="Wilde H.D."/>
            <person name="Gerrin W."/>
            <person name="Kust A."/>
            <person name="Washington J.W."/>
            <person name="Wagner C."/>
            <person name="Geier B."/>
            <person name="Liebeke M."/>
            <person name="Enke H."/>
            <person name="Niedermeyer T.H.J."/>
            <person name="Wilde S.B."/>
        </authorList>
    </citation>
    <scope>NUCLEOTIDE SEQUENCE [LARGE SCALE GENOMIC DNA]</scope>
    <source>
        <strain evidence="3">Thurmond2011</strain>
    </source>
</reference>
<dbReference type="PANTHER" id="PTHR47200:SF2">
    <property type="entry name" value="THYLAKOID LUMENAL 15 KDA PROTEIN 1, CHLOROPLASTIC"/>
    <property type="match status" value="1"/>
</dbReference>
<feature type="chain" id="PRO_5043036905" evidence="1">
    <location>
        <begin position="28"/>
        <end position="167"/>
    </location>
</feature>
<dbReference type="InterPro" id="IPR044213">
    <property type="entry name" value="At2g44920-like"/>
</dbReference>
<dbReference type="Gene3D" id="2.160.20.80">
    <property type="entry name" value="E3 ubiquitin-protein ligase SopA"/>
    <property type="match status" value="1"/>
</dbReference>
<dbReference type="Pfam" id="PF00805">
    <property type="entry name" value="Pentapeptide"/>
    <property type="match status" value="2"/>
</dbReference>
<evidence type="ECO:0000256" key="1">
    <source>
        <dbReference type="SAM" id="SignalP"/>
    </source>
</evidence>
<dbReference type="InterPro" id="IPR001646">
    <property type="entry name" value="5peptide_repeat"/>
</dbReference>
<dbReference type="RefSeq" id="WP_208345232.1">
    <property type="nucleotide sequence ID" value="NZ_CAWQFN010000615.1"/>
</dbReference>
<gene>
    <name evidence="2" type="ORF">G7B40_008815</name>
</gene>
<dbReference type="Proteomes" id="UP000667802">
    <property type="component" value="Unassembled WGS sequence"/>
</dbReference>
<sequence>MITKCLQALAGLILAMVLFLFPLAAQAASSSSITRSVNNNQVSSQDFSGKNLIGAEFTNVNLTNSNFSNADLRGGVFNGSLLQGVNLHGVDFSNGIAYLADFKGADLSDAILTEAMLLRSKFDDVNITGADFTDAVLDGIEIKKLCAKASGVNSKTGVDTRESLGCR</sequence>
<accession>A0AAP5I4T6</accession>
<evidence type="ECO:0000313" key="3">
    <source>
        <dbReference type="Proteomes" id="UP000667802"/>
    </source>
</evidence>
<organism evidence="2 3">
    <name type="scientific">Aetokthonos hydrillicola Thurmond2011</name>
    <dbReference type="NCBI Taxonomy" id="2712845"/>
    <lineage>
        <taxon>Bacteria</taxon>
        <taxon>Bacillati</taxon>
        <taxon>Cyanobacteriota</taxon>
        <taxon>Cyanophyceae</taxon>
        <taxon>Nostocales</taxon>
        <taxon>Hapalosiphonaceae</taxon>
        <taxon>Aetokthonos</taxon>
    </lineage>
</organism>
<dbReference type="EMBL" id="JAALHA020000003">
    <property type="protein sequence ID" value="MDR9894670.1"/>
    <property type="molecule type" value="Genomic_DNA"/>
</dbReference>
<dbReference type="AlphaFoldDB" id="A0AAP5I4T6"/>